<evidence type="ECO:0000256" key="1">
    <source>
        <dbReference type="SAM" id="Phobius"/>
    </source>
</evidence>
<evidence type="ECO:0000313" key="3">
    <source>
        <dbReference type="EMBL" id="TWE15895.1"/>
    </source>
</evidence>
<keyword evidence="1" id="KW-0472">Membrane</keyword>
<sequence>MYWHDRMGGWGYGLMTIIMLLLLGVIIFGAVAVVRYLGRAPQRTPMPPSDRPTPEQLLAERFARGEIDAEEYRHRLDTLRGGPPGPAGG</sequence>
<name>A0A561EJV4_9ACTN</name>
<keyword evidence="1" id="KW-0812">Transmembrane</keyword>
<evidence type="ECO:0000259" key="2">
    <source>
        <dbReference type="Pfam" id="PF09851"/>
    </source>
</evidence>
<comment type="caution">
    <text evidence="3">The sequence shown here is derived from an EMBL/GenBank/DDBJ whole genome shotgun (WGS) entry which is preliminary data.</text>
</comment>
<dbReference type="AlphaFoldDB" id="A0A561EJV4"/>
<keyword evidence="1" id="KW-1133">Transmembrane helix</keyword>
<dbReference type="Proteomes" id="UP000318416">
    <property type="component" value="Unassembled WGS sequence"/>
</dbReference>
<dbReference type="InterPro" id="IPR018649">
    <property type="entry name" value="SHOCT"/>
</dbReference>
<feature type="transmembrane region" description="Helical" evidence="1">
    <location>
        <begin position="12"/>
        <end position="37"/>
    </location>
</feature>
<evidence type="ECO:0000313" key="4">
    <source>
        <dbReference type="Proteomes" id="UP000318416"/>
    </source>
</evidence>
<keyword evidence="4" id="KW-1185">Reference proteome</keyword>
<feature type="domain" description="SHOCT" evidence="2">
    <location>
        <begin position="54"/>
        <end position="79"/>
    </location>
</feature>
<organism evidence="3 4">
    <name type="scientific">Kitasatospora atroaurantiaca</name>
    <dbReference type="NCBI Taxonomy" id="285545"/>
    <lineage>
        <taxon>Bacteria</taxon>
        <taxon>Bacillati</taxon>
        <taxon>Actinomycetota</taxon>
        <taxon>Actinomycetes</taxon>
        <taxon>Kitasatosporales</taxon>
        <taxon>Streptomycetaceae</taxon>
        <taxon>Kitasatospora</taxon>
    </lineage>
</organism>
<gene>
    <name evidence="3" type="ORF">FB465_0843</name>
</gene>
<dbReference type="RefSeq" id="WP_145787669.1">
    <property type="nucleotide sequence ID" value="NZ_BAAABR010000027.1"/>
</dbReference>
<dbReference type="Pfam" id="PF09851">
    <property type="entry name" value="SHOCT"/>
    <property type="match status" value="1"/>
</dbReference>
<accession>A0A561EJV4</accession>
<reference evidence="3 4" key="1">
    <citation type="submission" date="2019-06" db="EMBL/GenBank/DDBJ databases">
        <title>Sequencing the genomes of 1000 actinobacteria strains.</title>
        <authorList>
            <person name="Klenk H.-P."/>
        </authorList>
    </citation>
    <scope>NUCLEOTIDE SEQUENCE [LARGE SCALE GENOMIC DNA]</scope>
    <source>
        <strain evidence="3 4">DSM 41649</strain>
    </source>
</reference>
<proteinExistence type="predicted"/>
<protein>
    <submittedName>
        <fullName evidence="3">Putative membrane protein</fullName>
    </submittedName>
</protein>
<dbReference type="OrthoDB" id="3748887at2"/>
<dbReference type="EMBL" id="VIVR01000001">
    <property type="protein sequence ID" value="TWE15895.1"/>
    <property type="molecule type" value="Genomic_DNA"/>
</dbReference>